<name>A0A1I8FMK8_9PLAT</name>
<organism evidence="1 2">
    <name type="scientific">Macrostomum lignano</name>
    <dbReference type="NCBI Taxonomy" id="282301"/>
    <lineage>
        <taxon>Eukaryota</taxon>
        <taxon>Metazoa</taxon>
        <taxon>Spiralia</taxon>
        <taxon>Lophotrochozoa</taxon>
        <taxon>Platyhelminthes</taxon>
        <taxon>Rhabditophora</taxon>
        <taxon>Macrostomorpha</taxon>
        <taxon>Macrostomida</taxon>
        <taxon>Macrostomidae</taxon>
        <taxon>Macrostomum</taxon>
    </lineage>
</organism>
<dbReference type="Proteomes" id="UP000095280">
    <property type="component" value="Unplaced"/>
</dbReference>
<accession>A0A1I8FMK8</accession>
<reference evidence="2" key="1">
    <citation type="submission" date="2016-11" db="UniProtKB">
        <authorList>
            <consortium name="WormBaseParasite"/>
        </authorList>
    </citation>
    <scope>IDENTIFICATION</scope>
</reference>
<sequence>MTLTQTATSVPLAWISRFELLNWMAKLSSCRSGTRPARSGSATITSSYYRARPRHHQLAGRRSSATPPTASTRLLVGNKCDLTAKTRWWTLPPPSQEYAEFPGNSIPGDQRPRTRARPTWRQAFLSTCPRRSRHEWGL</sequence>
<proteinExistence type="predicted"/>
<protein>
    <submittedName>
        <fullName evidence="2">Uncharacterized protein</fullName>
    </submittedName>
</protein>
<evidence type="ECO:0000313" key="1">
    <source>
        <dbReference type="Proteomes" id="UP000095280"/>
    </source>
</evidence>
<dbReference type="WBParaSite" id="maker-unitig_41075-snap-gene-0.1-mRNA-1">
    <property type="protein sequence ID" value="maker-unitig_41075-snap-gene-0.1-mRNA-1"/>
    <property type="gene ID" value="maker-unitig_41075-snap-gene-0.1"/>
</dbReference>
<keyword evidence="1" id="KW-1185">Reference proteome</keyword>
<dbReference type="AlphaFoldDB" id="A0A1I8FMK8"/>
<evidence type="ECO:0000313" key="2">
    <source>
        <dbReference type="WBParaSite" id="maker-unitig_41075-snap-gene-0.1-mRNA-1"/>
    </source>
</evidence>